<feature type="compositionally biased region" description="Polar residues" evidence="1">
    <location>
        <begin position="115"/>
        <end position="126"/>
    </location>
</feature>
<name>A0A9P5PE61_9AGAR</name>
<proteinExistence type="predicted"/>
<sequence>MVLQPAIPTLEALNTKNETRVDNVFCSETLTGKITRCYVDPKLRPPLTDHYAIITEIDLLLETAPQRPKRNWRKTEWDVFLADFINAMDKLAEPTEITTIEEFDTRLKNAGRNHMGNNRQARTVNQDPGDLWSSRKALPAC</sequence>
<dbReference type="AlphaFoldDB" id="A0A9P5PE61"/>
<reference evidence="2" key="1">
    <citation type="submission" date="2020-11" db="EMBL/GenBank/DDBJ databases">
        <authorList>
            <consortium name="DOE Joint Genome Institute"/>
            <person name="Ahrendt S."/>
            <person name="Riley R."/>
            <person name="Andreopoulos W."/>
            <person name="Labutti K."/>
            <person name="Pangilinan J."/>
            <person name="Ruiz-Duenas F.J."/>
            <person name="Barrasa J.M."/>
            <person name="Sanchez-Garcia M."/>
            <person name="Camarero S."/>
            <person name="Miyauchi S."/>
            <person name="Serrano A."/>
            <person name="Linde D."/>
            <person name="Babiker R."/>
            <person name="Drula E."/>
            <person name="Ayuso-Fernandez I."/>
            <person name="Pacheco R."/>
            <person name="Padilla G."/>
            <person name="Ferreira P."/>
            <person name="Barriuso J."/>
            <person name="Kellner H."/>
            <person name="Castanera R."/>
            <person name="Alfaro M."/>
            <person name="Ramirez L."/>
            <person name="Pisabarro A.G."/>
            <person name="Kuo A."/>
            <person name="Tritt A."/>
            <person name="Lipzen A."/>
            <person name="He G."/>
            <person name="Yan M."/>
            <person name="Ng V."/>
            <person name="Cullen D."/>
            <person name="Martin F."/>
            <person name="Rosso M.-N."/>
            <person name="Henrissat B."/>
            <person name="Hibbett D."/>
            <person name="Martinez A.T."/>
            <person name="Grigoriev I.V."/>
        </authorList>
    </citation>
    <scope>NUCLEOTIDE SEQUENCE</scope>
    <source>
        <strain evidence="2">AH 40177</strain>
    </source>
</reference>
<dbReference type="Gene3D" id="3.60.10.10">
    <property type="entry name" value="Endonuclease/exonuclease/phosphatase"/>
    <property type="match status" value="1"/>
</dbReference>
<dbReference type="Proteomes" id="UP000772434">
    <property type="component" value="Unassembled WGS sequence"/>
</dbReference>
<protein>
    <submittedName>
        <fullName evidence="2">Uncharacterized protein</fullName>
    </submittedName>
</protein>
<feature type="region of interest" description="Disordered" evidence="1">
    <location>
        <begin position="110"/>
        <end position="141"/>
    </location>
</feature>
<gene>
    <name evidence="2" type="ORF">BDP27DRAFT_1234654</name>
</gene>
<evidence type="ECO:0000313" key="3">
    <source>
        <dbReference type="Proteomes" id="UP000772434"/>
    </source>
</evidence>
<evidence type="ECO:0000313" key="2">
    <source>
        <dbReference type="EMBL" id="KAF9061753.1"/>
    </source>
</evidence>
<dbReference type="InterPro" id="IPR036691">
    <property type="entry name" value="Endo/exonu/phosph_ase_sf"/>
</dbReference>
<keyword evidence="3" id="KW-1185">Reference proteome</keyword>
<dbReference type="OrthoDB" id="3261136at2759"/>
<organism evidence="2 3">
    <name type="scientific">Rhodocollybia butyracea</name>
    <dbReference type="NCBI Taxonomy" id="206335"/>
    <lineage>
        <taxon>Eukaryota</taxon>
        <taxon>Fungi</taxon>
        <taxon>Dikarya</taxon>
        <taxon>Basidiomycota</taxon>
        <taxon>Agaricomycotina</taxon>
        <taxon>Agaricomycetes</taxon>
        <taxon>Agaricomycetidae</taxon>
        <taxon>Agaricales</taxon>
        <taxon>Marasmiineae</taxon>
        <taxon>Omphalotaceae</taxon>
        <taxon>Rhodocollybia</taxon>
    </lineage>
</organism>
<evidence type="ECO:0000256" key="1">
    <source>
        <dbReference type="SAM" id="MobiDB-lite"/>
    </source>
</evidence>
<comment type="caution">
    <text evidence="2">The sequence shown here is derived from an EMBL/GenBank/DDBJ whole genome shotgun (WGS) entry which is preliminary data.</text>
</comment>
<dbReference type="EMBL" id="JADNRY010000191">
    <property type="protein sequence ID" value="KAF9061753.1"/>
    <property type="molecule type" value="Genomic_DNA"/>
</dbReference>
<dbReference type="SUPFAM" id="SSF56219">
    <property type="entry name" value="DNase I-like"/>
    <property type="match status" value="1"/>
</dbReference>
<accession>A0A9P5PE61</accession>